<dbReference type="EMBL" id="DS178418">
    <property type="protein sequence ID" value="EHS62954.1"/>
    <property type="molecule type" value="Genomic_DNA"/>
</dbReference>
<dbReference type="HOGENOM" id="CLU_2151829_0_0_1"/>
<dbReference type="GeneID" id="13540856"/>
<sequence length="112" mass="12008">MADSAAQGMGNKLANPSLSSSVSSATSQPLPTTHSHQNFSASSSAIPSHPSRPTPGSSSTSTTNTHHHHHPVQLIPNWPTGERIKTHKDLSYHQLANVKDVKLQLEANLFEL</sequence>
<accession>H6QVH1</accession>
<evidence type="ECO:0000256" key="1">
    <source>
        <dbReference type="SAM" id="MobiDB-lite"/>
    </source>
</evidence>
<evidence type="ECO:0000313" key="3">
    <source>
        <dbReference type="Proteomes" id="UP000008783"/>
    </source>
</evidence>
<evidence type="ECO:0000313" key="2">
    <source>
        <dbReference type="EMBL" id="EHS62954.1"/>
    </source>
</evidence>
<reference evidence="3" key="1">
    <citation type="journal article" date="2011" name="Proc. Natl. Acad. Sci. U.S.A.">
        <title>Obligate biotrophy features unraveled by the genomic analysis of rust fungi.</title>
        <authorList>
            <person name="Duplessis S."/>
            <person name="Cuomo C.A."/>
            <person name="Lin Y.-C."/>
            <person name="Aerts A."/>
            <person name="Tisserant E."/>
            <person name="Veneault-Fourrey C."/>
            <person name="Joly D.L."/>
            <person name="Hacquard S."/>
            <person name="Amselem J."/>
            <person name="Cantarel B.L."/>
            <person name="Chiu R."/>
            <person name="Coutinho P.M."/>
            <person name="Feau N."/>
            <person name="Field M."/>
            <person name="Frey P."/>
            <person name="Gelhaye E."/>
            <person name="Goldberg J."/>
            <person name="Grabherr M.G."/>
            <person name="Kodira C.D."/>
            <person name="Kohler A."/>
            <person name="Kuees U."/>
            <person name="Lindquist E.A."/>
            <person name="Lucas S.M."/>
            <person name="Mago R."/>
            <person name="Mauceli E."/>
            <person name="Morin E."/>
            <person name="Murat C."/>
            <person name="Pangilinan J.L."/>
            <person name="Park R."/>
            <person name="Pearson M."/>
            <person name="Quesneville H."/>
            <person name="Rouhier N."/>
            <person name="Sakthikumar S."/>
            <person name="Salamov A.A."/>
            <person name="Schmutz J."/>
            <person name="Selles B."/>
            <person name="Shapiro H."/>
            <person name="Tanguay P."/>
            <person name="Tuskan G.A."/>
            <person name="Henrissat B."/>
            <person name="Van de Peer Y."/>
            <person name="Rouze P."/>
            <person name="Ellis J.G."/>
            <person name="Dodds P.N."/>
            <person name="Schein J.E."/>
            <person name="Zhong S."/>
            <person name="Hamelin R.C."/>
            <person name="Grigoriev I.V."/>
            <person name="Szabo L.J."/>
            <person name="Martin F."/>
        </authorList>
    </citation>
    <scope>NUCLEOTIDE SEQUENCE [LARGE SCALE GENOMIC DNA]</scope>
    <source>
        <strain evidence="3">CRL 75-36-700-3 / race SCCL</strain>
    </source>
</reference>
<dbReference type="RefSeq" id="XP_003888494.1">
    <property type="nucleotide sequence ID" value="XM_003888445.1"/>
</dbReference>
<dbReference type="InParanoid" id="H6QVH1"/>
<keyword evidence="3" id="KW-1185">Reference proteome</keyword>
<dbReference type="Proteomes" id="UP000008783">
    <property type="component" value="Unassembled WGS sequence"/>
</dbReference>
<proteinExistence type="predicted"/>
<name>H6QVH1_PUCGT</name>
<feature type="non-terminal residue" evidence="2">
    <location>
        <position position="112"/>
    </location>
</feature>
<feature type="region of interest" description="Disordered" evidence="1">
    <location>
        <begin position="1"/>
        <end position="81"/>
    </location>
</feature>
<gene>
    <name evidence="2" type="ORF">PGTG_22753</name>
</gene>
<protein>
    <submittedName>
        <fullName evidence="2">Uncharacterized protein</fullName>
    </submittedName>
</protein>
<feature type="compositionally biased region" description="Low complexity" evidence="1">
    <location>
        <begin position="40"/>
        <end position="64"/>
    </location>
</feature>
<feature type="compositionally biased region" description="Low complexity" evidence="1">
    <location>
        <begin position="17"/>
        <end position="27"/>
    </location>
</feature>
<dbReference type="VEuPathDB" id="FungiDB:PGTG_22753"/>
<organism evidence="2 3">
    <name type="scientific">Puccinia graminis f. sp. tritici (strain CRL 75-36-700-3 / race SCCL)</name>
    <name type="common">Black stem rust fungus</name>
    <dbReference type="NCBI Taxonomy" id="418459"/>
    <lineage>
        <taxon>Eukaryota</taxon>
        <taxon>Fungi</taxon>
        <taxon>Dikarya</taxon>
        <taxon>Basidiomycota</taxon>
        <taxon>Pucciniomycotina</taxon>
        <taxon>Pucciniomycetes</taxon>
        <taxon>Pucciniales</taxon>
        <taxon>Pucciniaceae</taxon>
        <taxon>Puccinia</taxon>
    </lineage>
</organism>
<dbReference type="AlphaFoldDB" id="H6QVH1"/>
<feature type="compositionally biased region" description="Polar residues" evidence="1">
    <location>
        <begin position="28"/>
        <end position="39"/>
    </location>
</feature>
<dbReference type="KEGG" id="pgr:PGTG_22753"/>
<dbReference type="STRING" id="418459.H6QVH1"/>